<dbReference type="PANTHER" id="PTHR32285:SF345">
    <property type="entry name" value="TRICHOME BIREFRINGENCE-LIKE N-TERMINAL DOMAIN-CONTAINING PROTEIN"/>
    <property type="match status" value="1"/>
</dbReference>
<gene>
    <name evidence="10" type="ORF">Gorai_004625</name>
</gene>
<keyword evidence="5 7" id="KW-1133">Transmembrane helix</keyword>
<name>A0A7J8QJK4_GOSRA</name>
<protein>
    <recommendedName>
        <fullName evidence="12">Trichome birefringence-like N-terminal domain-containing protein</fullName>
    </recommendedName>
</protein>
<evidence type="ECO:0000256" key="3">
    <source>
        <dbReference type="ARBA" id="ARBA00022692"/>
    </source>
</evidence>
<keyword evidence="6 7" id="KW-0472">Membrane</keyword>
<keyword evidence="3 7" id="KW-0812">Transmembrane</keyword>
<evidence type="ECO:0000313" key="10">
    <source>
        <dbReference type="EMBL" id="MBA0601450.1"/>
    </source>
</evidence>
<dbReference type="AlphaFoldDB" id="A0A7J8QJK4"/>
<dbReference type="EMBL" id="JABEZZ010000012">
    <property type="protein sequence ID" value="MBA0601450.1"/>
    <property type="molecule type" value="Genomic_DNA"/>
</dbReference>
<feature type="domain" description="Trichome birefringence-like N-terminal" evidence="9">
    <location>
        <begin position="103"/>
        <end position="156"/>
    </location>
</feature>
<proteinExistence type="inferred from homology"/>
<evidence type="ECO:0000259" key="9">
    <source>
        <dbReference type="Pfam" id="PF14416"/>
    </source>
</evidence>
<sequence>MQIPKNQQLVEVNCFRLSLVLVFVCLFSYLQAMKHSCSSNIISHKSKSYHVILLVSLILILLFKRFIYNGDFRLLARSNVLFRPIGIIEEADDEDRVKLPPKGCDIFTGNWVFDNKTHPLYKEDECEFLSQQVTCIRNGRQDSLYQSWRWQPRDCSLPKFKPRLMLEKLRGKRVMFVGDSLNRNQWESMVCLLQSSISPGKKSLKMSDSLVIFTIE</sequence>
<feature type="domain" description="Trichome birefringence-like C-terminal" evidence="8">
    <location>
        <begin position="157"/>
        <end position="207"/>
    </location>
</feature>
<evidence type="ECO:0000256" key="1">
    <source>
        <dbReference type="ARBA" id="ARBA00004167"/>
    </source>
</evidence>
<evidence type="ECO:0008006" key="12">
    <source>
        <dbReference type="Google" id="ProtNLM"/>
    </source>
</evidence>
<evidence type="ECO:0000256" key="5">
    <source>
        <dbReference type="ARBA" id="ARBA00022989"/>
    </source>
</evidence>
<dbReference type="GO" id="GO:0016413">
    <property type="term" value="F:O-acetyltransferase activity"/>
    <property type="evidence" value="ECO:0007669"/>
    <property type="project" value="InterPro"/>
</dbReference>
<feature type="transmembrane region" description="Helical" evidence="7">
    <location>
        <begin position="12"/>
        <end position="29"/>
    </location>
</feature>
<comment type="subcellular location">
    <subcellularLocation>
        <location evidence="1">Membrane</location>
        <topology evidence="1">Single-pass membrane protein</topology>
    </subcellularLocation>
</comment>
<comment type="similarity">
    <text evidence="2">Belongs to the PC-esterase family. TBL subfamily.</text>
</comment>
<dbReference type="GO" id="GO:0016020">
    <property type="term" value="C:membrane"/>
    <property type="evidence" value="ECO:0007669"/>
    <property type="project" value="UniProtKB-SubCell"/>
</dbReference>
<evidence type="ECO:0000256" key="6">
    <source>
        <dbReference type="ARBA" id="ARBA00023136"/>
    </source>
</evidence>
<dbReference type="PANTHER" id="PTHR32285">
    <property type="entry name" value="PROTEIN TRICHOME BIREFRINGENCE-LIKE 9-RELATED"/>
    <property type="match status" value="1"/>
</dbReference>
<dbReference type="Pfam" id="PF14416">
    <property type="entry name" value="PMR5N"/>
    <property type="match status" value="1"/>
</dbReference>
<feature type="transmembrane region" description="Helical" evidence="7">
    <location>
        <begin position="49"/>
        <end position="67"/>
    </location>
</feature>
<evidence type="ECO:0000313" key="11">
    <source>
        <dbReference type="Proteomes" id="UP000593578"/>
    </source>
</evidence>
<dbReference type="InterPro" id="IPR025846">
    <property type="entry name" value="TBL_N"/>
</dbReference>
<dbReference type="InterPro" id="IPR029962">
    <property type="entry name" value="TBL"/>
</dbReference>
<dbReference type="Proteomes" id="UP000593578">
    <property type="component" value="Unassembled WGS sequence"/>
</dbReference>
<dbReference type="Pfam" id="PF13839">
    <property type="entry name" value="PC-Esterase"/>
    <property type="match status" value="1"/>
</dbReference>
<accession>A0A7J8QJK4</accession>
<dbReference type="GO" id="GO:0005794">
    <property type="term" value="C:Golgi apparatus"/>
    <property type="evidence" value="ECO:0007669"/>
    <property type="project" value="TreeGrafter"/>
</dbReference>
<evidence type="ECO:0000259" key="8">
    <source>
        <dbReference type="Pfam" id="PF13839"/>
    </source>
</evidence>
<feature type="non-terminal residue" evidence="10">
    <location>
        <position position="1"/>
    </location>
</feature>
<evidence type="ECO:0000256" key="7">
    <source>
        <dbReference type="SAM" id="Phobius"/>
    </source>
</evidence>
<evidence type="ECO:0000256" key="4">
    <source>
        <dbReference type="ARBA" id="ARBA00022968"/>
    </source>
</evidence>
<reference evidence="10 11" key="1">
    <citation type="journal article" date="2019" name="Genome Biol. Evol.">
        <title>Insights into the evolution of the New World diploid cottons (Gossypium, subgenus Houzingenia) based on genome sequencing.</title>
        <authorList>
            <person name="Grover C.E."/>
            <person name="Arick M.A. 2nd"/>
            <person name="Thrash A."/>
            <person name="Conover J.L."/>
            <person name="Sanders W.S."/>
            <person name="Peterson D.G."/>
            <person name="Frelichowski J.E."/>
            <person name="Scheffler J.A."/>
            <person name="Scheffler B.E."/>
            <person name="Wendel J.F."/>
        </authorList>
    </citation>
    <scope>NUCLEOTIDE SEQUENCE [LARGE SCALE GENOMIC DNA]</scope>
    <source>
        <strain evidence="10">8</strain>
        <tissue evidence="10">Leaf</tissue>
    </source>
</reference>
<dbReference type="InterPro" id="IPR026057">
    <property type="entry name" value="TBL_C"/>
</dbReference>
<comment type="caution">
    <text evidence="10">The sequence shown here is derived from an EMBL/GenBank/DDBJ whole genome shotgun (WGS) entry which is preliminary data.</text>
</comment>
<evidence type="ECO:0000256" key="2">
    <source>
        <dbReference type="ARBA" id="ARBA00007727"/>
    </source>
</evidence>
<organism evidence="10 11">
    <name type="scientific">Gossypium raimondii</name>
    <name type="common">Peruvian cotton</name>
    <name type="synonym">Gossypium klotzschianum subsp. raimondii</name>
    <dbReference type="NCBI Taxonomy" id="29730"/>
    <lineage>
        <taxon>Eukaryota</taxon>
        <taxon>Viridiplantae</taxon>
        <taxon>Streptophyta</taxon>
        <taxon>Embryophyta</taxon>
        <taxon>Tracheophyta</taxon>
        <taxon>Spermatophyta</taxon>
        <taxon>Magnoliopsida</taxon>
        <taxon>eudicotyledons</taxon>
        <taxon>Gunneridae</taxon>
        <taxon>Pentapetalae</taxon>
        <taxon>rosids</taxon>
        <taxon>malvids</taxon>
        <taxon>Malvales</taxon>
        <taxon>Malvaceae</taxon>
        <taxon>Malvoideae</taxon>
        <taxon>Gossypium</taxon>
    </lineage>
</organism>
<keyword evidence="4" id="KW-0735">Signal-anchor</keyword>